<dbReference type="InterPro" id="IPR013507">
    <property type="entry name" value="DNA_mismatch_S5_2-like"/>
</dbReference>
<proteinExistence type="inferred from homology"/>
<name>A0ABR8KR13_9SPHN</name>
<dbReference type="SUPFAM" id="SSF54211">
    <property type="entry name" value="Ribosomal protein S5 domain 2-like"/>
    <property type="match status" value="1"/>
</dbReference>
<evidence type="ECO:0000256" key="1">
    <source>
        <dbReference type="ARBA" id="ARBA00006082"/>
    </source>
</evidence>
<evidence type="ECO:0000259" key="7">
    <source>
        <dbReference type="SMART" id="SM00853"/>
    </source>
</evidence>
<dbReference type="InterPro" id="IPR037198">
    <property type="entry name" value="MutL_C_sf"/>
</dbReference>
<evidence type="ECO:0000313" key="9">
    <source>
        <dbReference type="EMBL" id="MBD2841852.1"/>
    </source>
</evidence>
<dbReference type="Gene3D" id="3.30.230.10">
    <property type="match status" value="1"/>
</dbReference>
<keyword evidence="9" id="KW-0255">Endonuclease</keyword>
<dbReference type="InterPro" id="IPR020667">
    <property type="entry name" value="DNA_mismatch_repair_MutL"/>
</dbReference>
<dbReference type="InterPro" id="IPR042120">
    <property type="entry name" value="MutL_C_dimsub"/>
</dbReference>
<keyword evidence="9" id="KW-0540">Nuclease</keyword>
<evidence type="ECO:0000259" key="8">
    <source>
        <dbReference type="SMART" id="SM01340"/>
    </source>
</evidence>
<comment type="similarity">
    <text evidence="1 5">Belongs to the DNA mismatch repair MutL/HexB family.</text>
</comment>
<dbReference type="CDD" id="cd16926">
    <property type="entry name" value="HATPase_MutL-MLH-PMS-like"/>
    <property type="match status" value="1"/>
</dbReference>
<dbReference type="Pfam" id="PF08676">
    <property type="entry name" value="MutL_C"/>
    <property type="match status" value="1"/>
</dbReference>
<dbReference type="CDD" id="cd03482">
    <property type="entry name" value="MutL_Trans_MutL"/>
    <property type="match status" value="1"/>
</dbReference>
<dbReference type="InterPro" id="IPR020568">
    <property type="entry name" value="Ribosomal_Su5_D2-typ_SF"/>
</dbReference>
<feature type="domain" description="MutL C-terminal dimerisation" evidence="7">
    <location>
        <begin position="421"/>
        <end position="570"/>
    </location>
</feature>
<sequence>MPQIRRLPDDLVNRIAAGEVVERPASALKELVENAIDAGAARIAIALTDGGLTRFEVTDDGCGMSREDMALALERHATSKLPDGQIEMVETLGFRGEALPSIASVARITIESRVRGAEDGWRMVLDHGHLIEEGPAALPPGTRIRVENLFGKVPARRKFLRTPRSEYIACLDIVRRLAMARPEIAFTLENGTDGKTRKALTTQADEPLPTRVAQIIARELKDNSVAIDLGRETEHGTMRLTGIAGLPTYNRGVADHQYLFVNGRPVKDRLLTGAVRGAYSDMLARDRHAVLALFLDLPPQDVDVNVHPAKTEVRFRDATGVRGFIVSGLRQALATGDRRSAQGPDRAVMERWQQEPAQPEQAPALRSIFDGRDWSPADQRSRVGEQRPEWTPQSAEALPSGRAEEAAPISEDAQQFPLGIARGQVAKTYIVAESADGLVLVDQHAAHERLVLERLRAAGAAEGVTRSQALLVPDVVEMDEADCDRLEDAAEGLGRYGLMIERFGPSAMLVRAVPSAIAKADSAKLLRDLADDIAKHGKNEDSGSLLLAERLEYVLATMACHGSVRAGRVLSLAEMNALLREMEATPRSGQCNHGRPTWVKLDMEDVEKLFGRH</sequence>
<dbReference type="Proteomes" id="UP000635384">
    <property type="component" value="Unassembled WGS sequence"/>
</dbReference>
<dbReference type="SMART" id="SM01340">
    <property type="entry name" value="DNA_mis_repair"/>
    <property type="match status" value="1"/>
</dbReference>
<dbReference type="SUPFAM" id="SSF55874">
    <property type="entry name" value="ATPase domain of HSP90 chaperone/DNA topoisomerase II/histidine kinase"/>
    <property type="match status" value="1"/>
</dbReference>
<evidence type="ECO:0000256" key="5">
    <source>
        <dbReference type="HAMAP-Rule" id="MF_00149"/>
    </source>
</evidence>
<evidence type="ECO:0000256" key="4">
    <source>
        <dbReference type="ARBA" id="ARBA00023204"/>
    </source>
</evidence>
<feature type="compositionally biased region" description="Basic and acidic residues" evidence="6">
    <location>
        <begin position="371"/>
        <end position="388"/>
    </location>
</feature>
<dbReference type="Pfam" id="PF13589">
    <property type="entry name" value="HATPase_c_3"/>
    <property type="match status" value="1"/>
</dbReference>
<dbReference type="HAMAP" id="MF_00149">
    <property type="entry name" value="DNA_mis_repair"/>
    <property type="match status" value="1"/>
</dbReference>
<reference evidence="9 10" key="1">
    <citation type="submission" date="2020-09" db="EMBL/GenBank/DDBJ databases">
        <authorList>
            <person name="Yoon J.-W."/>
        </authorList>
    </citation>
    <scope>NUCLEOTIDE SEQUENCE [LARGE SCALE GENOMIC DNA]</scope>
    <source>
        <strain evidence="9 10">KMU-140</strain>
    </source>
</reference>
<dbReference type="InterPro" id="IPR038973">
    <property type="entry name" value="MutL/Mlh/Pms-like"/>
</dbReference>
<comment type="function">
    <text evidence="5">This protein is involved in the repair of mismatches in DNA. It is required for dam-dependent methyl-directed DNA mismatch repair. May act as a 'molecular matchmaker', a protein that promotes the formation of a stable complex between two or more DNA-binding proteins in an ATP-dependent manner without itself being part of a final effector complex.</text>
</comment>
<dbReference type="InterPro" id="IPR036890">
    <property type="entry name" value="HATPase_C_sf"/>
</dbReference>
<dbReference type="RefSeq" id="WP_190787356.1">
    <property type="nucleotide sequence ID" value="NZ_JACXLC010000001.1"/>
</dbReference>
<keyword evidence="10" id="KW-1185">Reference proteome</keyword>
<dbReference type="InterPro" id="IPR042121">
    <property type="entry name" value="MutL_C_regsub"/>
</dbReference>
<protein>
    <recommendedName>
        <fullName evidence="2 5">DNA mismatch repair protein MutL</fullName>
    </recommendedName>
</protein>
<dbReference type="NCBIfam" id="TIGR00585">
    <property type="entry name" value="mutl"/>
    <property type="match status" value="1"/>
</dbReference>
<evidence type="ECO:0000256" key="3">
    <source>
        <dbReference type="ARBA" id="ARBA00022763"/>
    </source>
</evidence>
<evidence type="ECO:0000256" key="2">
    <source>
        <dbReference type="ARBA" id="ARBA00021975"/>
    </source>
</evidence>
<dbReference type="PROSITE" id="PS00058">
    <property type="entry name" value="DNA_MISMATCH_REPAIR_1"/>
    <property type="match status" value="1"/>
</dbReference>
<gene>
    <name evidence="5 9" type="primary">mutL</name>
    <name evidence="9" type="ORF">IB285_06195</name>
</gene>
<dbReference type="SMART" id="SM00853">
    <property type="entry name" value="MutL_C"/>
    <property type="match status" value="1"/>
</dbReference>
<feature type="domain" description="DNA mismatch repair protein S5" evidence="8">
    <location>
        <begin position="212"/>
        <end position="334"/>
    </location>
</feature>
<dbReference type="InterPro" id="IPR002099">
    <property type="entry name" value="MutL/Mlh/PMS"/>
</dbReference>
<dbReference type="PANTHER" id="PTHR10073">
    <property type="entry name" value="DNA MISMATCH REPAIR PROTEIN MLH, PMS, MUTL"/>
    <property type="match status" value="1"/>
</dbReference>
<keyword evidence="4 5" id="KW-0234">DNA repair</keyword>
<accession>A0ABR8KR13</accession>
<dbReference type="Gene3D" id="3.30.1370.100">
    <property type="entry name" value="MutL, C-terminal domain, regulatory subdomain"/>
    <property type="match status" value="1"/>
</dbReference>
<dbReference type="InterPro" id="IPR014721">
    <property type="entry name" value="Ribsml_uS5_D2-typ_fold_subgr"/>
</dbReference>
<dbReference type="InterPro" id="IPR014790">
    <property type="entry name" value="MutL_C"/>
</dbReference>
<dbReference type="EMBL" id="JACXLC010000001">
    <property type="protein sequence ID" value="MBD2841852.1"/>
    <property type="molecule type" value="Genomic_DNA"/>
</dbReference>
<dbReference type="GO" id="GO:0004519">
    <property type="term" value="F:endonuclease activity"/>
    <property type="evidence" value="ECO:0007669"/>
    <property type="project" value="UniProtKB-KW"/>
</dbReference>
<dbReference type="Gene3D" id="3.30.1540.20">
    <property type="entry name" value="MutL, C-terminal domain, dimerisation subdomain"/>
    <property type="match status" value="1"/>
</dbReference>
<dbReference type="SUPFAM" id="SSF118116">
    <property type="entry name" value="DNA mismatch repair protein MutL"/>
    <property type="match status" value="1"/>
</dbReference>
<dbReference type="Pfam" id="PF01119">
    <property type="entry name" value="DNA_mis_repair"/>
    <property type="match status" value="1"/>
</dbReference>
<keyword evidence="3 5" id="KW-0227">DNA damage</keyword>
<organism evidence="9 10">
    <name type="scientific">Erythrobacter rubeus</name>
    <dbReference type="NCBI Taxonomy" id="2760803"/>
    <lineage>
        <taxon>Bacteria</taxon>
        <taxon>Pseudomonadati</taxon>
        <taxon>Pseudomonadota</taxon>
        <taxon>Alphaproteobacteria</taxon>
        <taxon>Sphingomonadales</taxon>
        <taxon>Erythrobacteraceae</taxon>
        <taxon>Erythrobacter/Porphyrobacter group</taxon>
        <taxon>Erythrobacter</taxon>
    </lineage>
</organism>
<dbReference type="Gene3D" id="3.30.565.10">
    <property type="entry name" value="Histidine kinase-like ATPase, C-terminal domain"/>
    <property type="match status" value="1"/>
</dbReference>
<keyword evidence="9" id="KW-0378">Hydrolase</keyword>
<evidence type="ECO:0000256" key="6">
    <source>
        <dbReference type="SAM" id="MobiDB-lite"/>
    </source>
</evidence>
<evidence type="ECO:0000313" key="10">
    <source>
        <dbReference type="Proteomes" id="UP000635384"/>
    </source>
</evidence>
<dbReference type="InterPro" id="IPR014762">
    <property type="entry name" value="DNA_mismatch_repair_CS"/>
</dbReference>
<dbReference type="NCBIfam" id="NF000953">
    <property type="entry name" value="PRK00095.2-4"/>
    <property type="match status" value="1"/>
</dbReference>
<dbReference type="PANTHER" id="PTHR10073:SF12">
    <property type="entry name" value="DNA MISMATCH REPAIR PROTEIN MLH1"/>
    <property type="match status" value="1"/>
</dbReference>
<feature type="region of interest" description="Disordered" evidence="6">
    <location>
        <begin position="371"/>
        <end position="410"/>
    </location>
</feature>
<comment type="caution">
    <text evidence="9">The sequence shown here is derived from an EMBL/GenBank/DDBJ whole genome shotgun (WGS) entry which is preliminary data.</text>
</comment>